<dbReference type="PANTHER" id="PTHR36974">
    <property type="entry name" value="MEMBRANE PROTEIN-RELATED"/>
    <property type="match status" value="1"/>
</dbReference>
<accession>A0A542ZL74</accession>
<evidence type="ECO:0000256" key="2">
    <source>
        <dbReference type="ARBA" id="ARBA00022692"/>
    </source>
</evidence>
<feature type="domain" description="Methylamine utilisation protein MauE" evidence="5">
    <location>
        <begin position="12"/>
        <end position="79"/>
    </location>
</feature>
<dbReference type="InterPro" id="IPR009908">
    <property type="entry name" value="Methylamine_util_MauE"/>
</dbReference>
<dbReference type="Pfam" id="PF07291">
    <property type="entry name" value="MauE"/>
    <property type="match status" value="1"/>
</dbReference>
<name>A0A542ZL74_9MICO</name>
<gene>
    <name evidence="6" type="ORF">FB474_2502</name>
</gene>
<dbReference type="AlphaFoldDB" id="A0A542ZL74"/>
<evidence type="ECO:0000256" key="1">
    <source>
        <dbReference type="ARBA" id="ARBA00004141"/>
    </source>
</evidence>
<comment type="caution">
    <text evidence="6">The sequence shown here is derived from an EMBL/GenBank/DDBJ whole genome shotgun (WGS) entry which is preliminary data.</text>
</comment>
<evidence type="ECO:0000256" key="3">
    <source>
        <dbReference type="ARBA" id="ARBA00022989"/>
    </source>
</evidence>
<dbReference type="OrthoDB" id="3267646at2"/>
<dbReference type="GO" id="GO:0016020">
    <property type="term" value="C:membrane"/>
    <property type="evidence" value="ECO:0007669"/>
    <property type="project" value="UniProtKB-SubCell"/>
</dbReference>
<dbReference type="PANTHER" id="PTHR36974:SF1">
    <property type="entry name" value="DOXX FAMILY MEMBRANE PROTEIN"/>
    <property type="match status" value="1"/>
</dbReference>
<evidence type="ECO:0000313" key="7">
    <source>
        <dbReference type="Proteomes" id="UP000319514"/>
    </source>
</evidence>
<dbReference type="RefSeq" id="WP_141788922.1">
    <property type="nucleotide sequence ID" value="NZ_BAAAKX010000001.1"/>
</dbReference>
<sequence>MAAPLTRDLKCLAALFTTSGVLHLVRPQPFESITPRRLPARRGLVYASGMAEIACAAGLLHPRTRRLAGWASAALLVAVFPANIQMAVDETRRVERRRGSGRPASRRRQLATIARLPLQLPMVRTALKATRDESGRHTAYRGVKLP</sequence>
<organism evidence="6 7">
    <name type="scientific">Oryzihumus leptocrescens</name>
    <dbReference type="NCBI Taxonomy" id="297536"/>
    <lineage>
        <taxon>Bacteria</taxon>
        <taxon>Bacillati</taxon>
        <taxon>Actinomycetota</taxon>
        <taxon>Actinomycetes</taxon>
        <taxon>Micrococcales</taxon>
        <taxon>Intrasporangiaceae</taxon>
        <taxon>Oryzihumus</taxon>
    </lineage>
</organism>
<reference evidence="6 7" key="1">
    <citation type="submission" date="2019-06" db="EMBL/GenBank/DDBJ databases">
        <title>Sequencing the genomes of 1000 actinobacteria strains.</title>
        <authorList>
            <person name="Klenk H.-P."/>
        </authorList>
    </citation>
    <scope>NUCLEOTIDE SEQUENCE [LARGE SCALE GENOMIC DNA]</scope>
    <source>
        <strain evidence="6 7">DSM 18082</strain>
    </source>
</reference>
<keyword evidence="4" id="KW-0472">Membrane</keyword>
<comment type="subcellular location">
    <subcellularLocation>
        <location evidence="1">Membrane</location>
        <topology evidence="1">Multi-pass membrane protein</topology>
    </subcellularLocation>
</comment>
<keyword evidence="2" id="KW-0812">Transmembrane</keyword>
<keyword evidence="7" id="KW-1185">Reference proteome</keyword>
<protein>
    <submittedName>
        <fullName evidence="6">Putative membrane protein</fullName>
    </submittedName>
</protein>
<evidence type="ECO:0000259" key="5">
    <source>
        <dbReference type="Pfam" id="PF07291"/>
    </source>
</evidence>
<keyword evidence="3" id="KW-1133">Transmembrane helix</keyword>
<dbReference type="EMBL" id="VFOQ01000001">
    <property type="protein sequence ID" value="TQL61097.1"/>
    <property type="molecule type" value="Genomic_DNA"/>
</dbReference>
<dbReference type="Proteomes" id="UP000319514">
    <property type="component" value="Unassembled WGS sequence"/>
</dbReference>
<proteinExistence type="predicted"/>
<evidence type="ECO:0000256" key="4">
    <source>
        <dbReference type="ARBA" id="ARBA00023136"/>
    </source>
</evidence>
<dbReference type="GO" id="GO:0030416">
    <property type="term" value="P:methylamine metabolic process"/>
    <property type="evidence" value="ECO:0007669"/>
    <property type="project" value="InterPro"/>
</dbReference>
<evidence type="ECO:0000313" key="6">
    <source>
        <dbReference type="EMBL" id="TQL61097.1"/>
    </source>
</evidence>